<feature type="region of interest" description="Disordered" evidence="7">
    <location>
        <begin position="295"/>
        <end position="314"/>
    </location>
</feature>
<keyword evidence="4" id="KW-0805">Transcription regulation</keyword>
<keyword evidence="1" id="KW-0507">mRNA processing</keyword>
<dbReference type="SMART" id="SM00648">
    <property type="entry name" value="SWAP"/>
    <property type="match status" value="2"/>
</dbReference>
<organism evidence="9 10">
    <name type="scientific">Lichtheimia corymbifera JMRC:FSU:9682</name>
    <dbReference type="NCBI Taxonomy" id="1263082"/>
    <lineage>
        <taxon>Eukaryota</taxon>
        <taxon>Fungi</taxon>
        <taxon>Fungi incertae sedis</taxon>
        <taxon>Mucoromycota</taxon>
        <taxon>Mucoromycotina</taxon>
        <taxon>Mucoromycetes</taxon>
        <taxon>Mucorales</taxon>
        <taxon>Lichtheimiaceae</taxon>
        <taxon>Lichtheimia</taxon>
    </lineage>
</organism>
<evidence type="ECO:0000256" key="2">
    <source>
        <dbReference type="ARBA" id="ARBA00022737"/>
    </source>
</evidence>
<dbReference type="SUPFAM" id="SSF109905">
    <property type="entry name" value="Surp module (SWAP domain)"/>
    <property type="match status" value="2"/>
</dbReference>
<feature type="region of interest" description="Disordered" evidence="7">
    <location>
        <begin position="142"/>
        <end position="163"/>
    </location>
</feature>
<dbReference type="InterPro" id="IPR040397">
    <property type="entry name" value="SWAP"/>
</dbReference>
<dbReference type="InterPro" id="IPR000061">
    <property type="entry name" value="Surp"/>
</dbReference>
<protein>
    <recommendedName>
        <fullName evidence="8">SURP motif domain-containing protein</fullName>
    </recommendedName>
</protein>
<keyword evidence="5" id="KW-0804">Transcription</keyword>
<proteinExistence type="predicted"/>
<dbReference type="VEuPathDB" id="FungiDB:LCOR_08622.1"/>
<dbReference type="InterPro" id="IPR019147">
    <property type="entry name" value="SWAP_N_domain"/>
</dbReference>
<evidence type="ECO:0000313" key="9">
    <source>
        <dbReference type="EMBL" id="CDH57713.1"/>
    </source>
</evidence>
<feature type="compositionally biased region" description="Acidic residues" evidence="7">
    <location>
        <begin position="258"/>
        <end position="268"/>
    </location>
</feature>
<keyword evidence="6" id="KW-0508">mRNA splicing</keyword>
<dbReference type="EMBL" id="CBTN010000049">
    <property type="protein sequence ID" value="CDH57713.1"/>
    <property type="molecule type" value="Genomic_DNA"/>
</dbReference>
<evidence type="ECO:0000256" key="1">
    <source>
        <dbReference type="ARBA" id="ARBA00022664"/>
    </source>
</evidence>
<keyword evidence="10" id="KW-1185">Reference proteome</keyword>
<dbReference type="PANTHER" id="PTHR13161:SF15">
    <property type="entry name" value="SPLICING FACTOR, SUPPRESSOR OF WHITE-APRICOT HOMOLOG"/>
    <property type="match status" value="1"/>
</dbReference>
<gene>
    <name evidence="9" type="ORF">LCOR_08622.1</name>
</gene>
<dbReference type="Gene3D" id="1.10.10.790">
    <property type="entry name" value="Surp module"/>
    <property type="match status" value="2"/>
</dbReference>
<evidence type="ECO:0000259" key="8">
    <source>
        <dbReference type="PROSITE" id="PS50128"/>
    </source>
</evidence>
<dbReference type="OrthoDB" id="447637at2759"/>
<dbReference type="AlphaFoldDB" id="A0A068S5Q4"/>
<dbReference type="SMART" id="SM01141">
    <property type="entry name" value="DRY_EERY"/>
    <property type="match status" value="1"/>
</dbReference>
<accession>A0A068S5Q4</accession>
<evidence type="ECO:0000256" key="4">
    <source>
        <dbReference type="ARBA" id="ARBA00023015"/>
    </source>
</evidence>
<evidence type="ECO:0000313" key="10">
    <source>
        <dbReference type="Proteomes" id="UP000027586"/>
    </source>
</evidence>
<feature type="region of interest" description="Disordered" evidence="7">
    <location>
        <begin position="1"/>
        <end position="40"/>
    </location>
</feature>
<dbReference type="GO" id="GO:0000395">
    <property type="term" value="P:mRNA 5'-splice site recognition"/>
    <property type="evidence" value="ECO:0007669"/>
    <property type="project" value="TreeGrafter"/>
</dbReference>
<keyword evidence="3" id="KW-0694">RNA-binding</keyword>
<dbReference type="Pfam" id="PF09750">
    <property type="entry name" value="DRY_EERY"/>
    <property type="match status" value="1"/>
</dbReference>
<dbReference type="Proteomes" id="UP000027586">
    <property type="component" value="Unassembled WGS sequence"/>
</dbReference>
<sequence>MAASRRSDRPTMFSEQLLCEQPNQDEPVRKRQRKGKRVEHKEQEELIAFGYEARIFDDKNTATKVEQGHYLLPWQSDDANNKMMLDRFDVRHLLESIPPRIPHRDFPKEPYPDIDQERYADLDSDEESLFDMSEDERDALVDEKRREKQQQEEASNAFKYDYEGNSQSDLQRKLAAQYKTAADMPLPDTQEQADTIVSTAKAAAASVNPKLFEIKTQARQGNNPLYAFLSQRHPLYRFYKHIIWLSSSGLGAYGDSSSSDDDGDDDDDKKDNQPTQPPDDIAGVIQKTAQSVARAGKALETRIRQGHGQNPKFGFIHPGHQYHAYYKQQLESFQKST</sequence>
<comment type="caution">
    <text evidence="9">The sequence shown here is derived from an EMBL/GenBank/DDBJ whole genome shotgun (WGS) entry which is preliminary data.</text>
</comment>
<dbReference type="GO" id="GO:0003723">
    <property type="term" value="F:RNA binding"/>
    <property type="evidence" value="ECO:0007669"/>
    <property type="project" value="UniProtKB-KW"/>
</dbReference>
<feature type="domain" description="SURP motif" evidence="8">
    <location>
        <begin position="284"/>
        <end position="326"/>
    </location>
</feature>
<dbReference type="InterPro" id="IPR035967">
    <property type="entry name" value="SWAP/Surp_sf"/>
</dbReference>
<dbReference type="STRING" id="1263082.A0A068S5Q4"/>
<evidence type="ECO:0000256" key="7">
    <source>
        <dbReference type="SAM" id="MobiDB-lite"/>
    </source>
</evidence>
<dbReference type="PANTHER" id="PTHR13161">
    <property type="entry name" value="SPLICING FACTOR SUPPRESSOR OF WHITE APRICOT"/>
    <property type="match status" value="1"/>
</dbReference>
<feature type="compositionally biased region" description="Basic and acidic residues" evidence="7">
    <location>
        <begin position="142"/>
        <end position="151"/>
    </location>
</feature>
<feature type="region of interest" description="Disordered" evidence="7">
    <location>
        <begin position="254"/>
        <end position="282"/>
    </location>
</feature>
<evidence type="ECO:0000256" key="3">
    <source>
        <dbReference type="ARBA" id="ARBA00022884"/>
    </source>
</evidence>
<dbReference type="Pfam" id="PF01805">
    <property type="entry name" value="Surp"/>
    <property type="match status" value="2"/>
</dbReference>
<reference evidence="9" key="1">
    <citation type="submission" date="2013-08" db="EMBL/GenBank/DDBJ databases">
        <title>Gene expansion shapes genome architecture in the human pathogen Lichtheimia corymbifera: an evolutionary genomics analysis in the ancient terrestrial Mucorales (Mucoromycotina).</title>
        <authorList>
            <person name="Schwartze V.U."/>
            <person name="Winter S."/>
            <person name="Shelest E."/>
            <person name="Marcet-Houben M."/>
            <person name="Horn F."/>
            <person name="Wehner S."/>
            <person name="Hoffmann K."/>
            <person name="Riege K."/>
            <person name="Sammeth M."/>
            <person name="Nowrousian M."/>
            <person name="Valiante V."/>
            <person name="Linde J."/>
            <person name="Jacobsen I.D."/>
            <person name="Marz M."/>
            <person name="Brakhage A.A."/>
            <person name="Gabaldon T."/>
            <person name="Bocker S."/>
            <person name="Voigt K."/>
        </authorList>
    </citation>
    <scope>NUCLEOTIDE SEQUENCE [LARGE SCALE GENOMIC DNA]</scope>
    <source>
        <strain evidence="9">FSU 9682</strain>
    </source>
</reference>
<keyword evidence="2" id="KW-0677">Repeat</keyword>
<evidence type="ECO:0000256" key="5">
    <source>
        <dbReference type="ARBA" id="ARBA00023163"/>
    </source>
</evidence>
<dbReference type="PROSITE" id="PS50128">
    <property type="entry name" value="SURP"/>
    <property type="match status" value="2"/>
</dbReference>
<feature type="domain" description="SURP motif" evidence="8">
    <location>
        <begin position="195"/>
        <end position="239"/>
    </location>
</feature>
<name>A0A068S5Q4_9FUNG</name>
<evidence type="ECO:0000256" key="6">
    <source>
        <dbReference type="ARBA" id="ARBA00023187"/>
    </source>
</evidence>